<accession>A0ABR8D2Z0</accession>
<evidence type="ECO:0000313" key="3">
    <source>
        <dbReference type="Proteomes" id="UP000661112"/>
    </source>
</evidence>
<reference evidence="2 3" key="1">
    <citation type="journal article" date="2020" name="ISME J.">
        <title>Comparative genomics reveals insights into cyanobacterial evolution and habitat adaptation.</title>
        <authorList>
            <person name="Chen M.Y."/>
            <person name="Teng W.K."/>
            <person name="Zhao L."/>
            <person name="Hu C.X."/>
            <person name="Zhou Y.K."/>
            <person name="Han B.P."/>
            <person name="Song L.R."/>
            <person name="Shu W.S."/>
        </authorList>
    </citation>
    <scope>NUCLEOTIDE SEQUENCE [LARGE SCALE GENOMIC DNA]</scope>
    <source>
        <strain evidence="2 3">FACHB-119</strain>
    </source>
</reference>
<protein>
    <submittedName>
        <fullName evidence="2">Uncharacterized protein</fullName>
    </submittedName>
</protein>
<organism evidence="2 3">
    <name type="scientific">Anabaena azotica FACHB-119</name>
    <dbReference type="NCBI Taxonomy" id="947527"/>
    <lineage>
        <taxon>Bacteria</taxon>
        <taxon>Bacillati</taxon>
        <taxon>Cyanobacteriota</taxon>
        <taxon>Cyanophyceae</taxon>
        <taxon>Nostocales</taxon>
        <taxon>Nostocaceae</taxon>
        <taxon>Anabaena</taxon>
        <taxon>Anabaena azotica</taxon>
    </lineage>
</organism>
<name>A0ABR8D2Z0_9NOST</name>
<proteinExistence type="predicted"/>
<feature type="coiled-coil region" evidence="1">
    <location>
        <begin position="59"/>
        <end position="86"/>
    </location>
</feature>
<comment type="caution">
    <text evidence="2">The sequence shown here is derived from an EMBL/GenBank/DDBJ whole genome shotgun (WGS) entry which is preliminary data.</text>
</comment>
<evidence type="ECO:0000313" key="2">
    <source>
        <dbReference type="EMBL" id="MBD2500123.1"/>
    </source>
</evidence>
<dbReference type="EMBL" id="JACJSG010000006">
    <property type="protein sequence ID" value="MBD2500123.1"/>
    <property type="molecule type" value="Genomic_DNA"/>
</dbReference>
<dbReference type="RefSeq" id="WP_190468309.1">
    <property type="nucleotide sequence ID" value="NZ_JACJSG010000006.1"/>
</dbReference>
<keyword evidence="1" id="KW-0175">Coiled coil</keyword>
<sequence>MTKHYKSGDRVIVKSQDKRGEVVSPKDNFWQHEYIVKLDETGTEEPILERNLEAENLSQSEIDSEIKKLKNLIKETSDKISDKVAKELPQHLDHLQNALKTKDKQESENEYTYIAKEMKRVLDSQLLAENTSLKKLQHCWRNFP</sequence>
<gene>
    <name evidence="2" type="ORF">H6G83_05730</name>
</gene>
<dbReference type="Proteomes" id="UP000661112">
    <property type="component" value="Unassembled WGS sequence"/>
</dbReference>
<keyword evidence="3" id="KW-1185">Reference proteome</keyword>
<evidence type="ECO:0000256" key="1">
    <source>
        <dbReference type="SAM" id="Coils"/>
    </source>
</evidence>